<name>A0ABR0JDY1_9EURO</name>
<gene>
    <name evidence="2" type="ORF">LTR69_004467</name>
</gene>
<dbReference type="InterPro" id="IPR001128">
    <property type="entry name" value="Cyt_P450"/>
</dbReference>
<accession>A0ABR0JDY1</accession>
<reference evidence="2 3" key="1">
    <citation type="submission" date="2023-08" db="EMBL/GenBank/DDBJ databases">
        <title>Black Yeasts Isolated from many extreme environments.</title>
        <authorList>
            <person name="Coleine C."/>
            <person name="Stajich J.E."/>
            <person name="Selbmann L."/>
        </authorList>
    </citation>
    <scope>NUCLEOTIDE SEQUENCE [LARGE SCALE GENOMIC DNA]</scope>
    <source>
        <strain evidence="2 3">CCFEE 6328</strain>
    </source>
</reference>
<organism evidence="2 3">
    <name type="scientific">Exophiala sideris</name>
    <dbReference type="NCBI Taxonomy" id="1016849"/>
    <lineage>
        <taxon>Eukaryota</taxon>
        <taxon>Fungi</taxon>
        <taxon>Dikarya</taxon>
        <taxon>Ascomycota</taxon>
        <taxon>Pezizomycotina</taxon>
        <taxon>Eurotiomycetes</taxon>
        <taxon>Chaetothyriomycetidae</taxon>
        <taxon>Chaetothyriales</taxon>
        <taxon>Herpotrichiellaceae</taxon>
        <taxon>Exophiala</taxon>
    </lineage>
</organism>
<protein>
    <submittedName>
        <fullName evidence="2">Uncharacterized protein</fullName>
    </submittedName>
</protein>
<dbReference type="SUPFAM" id="SSF48264">
    <property type="entry name" value="Cytochrome P450"/>
    <property type="match status" value="1"/>
</dbReference>
<evidence type="ECO:0000256" key="1">
    <source>
        <dbReference type="SAM" id="MobiDB-lite"/>
    </source>
</evidence>
<dbReference type="Proteomes" id="UP001345691">
    <property type="component" value="Unassembled WGS sequence"/>
</dbReference>
<comment type="caution">
    <text evidence="2">The sequence shown here is derived from an EMBL/GenBank/DDBJ whole genome shotgun (WGS) entry which is preliminary data.</text>
</comment>
<evidence type="ECO:0000313" key="2">
    <source>
        <dbReference type="EMBL" id="KAK5062110.1"/>
    </source>
</evidence>
<sequence length="213" mass="24027">MDSFRQVYRLGTPFKKSPGFYNAYVIDGSFFNIHETKAVKPIKDMYSPHFSRAAIQKLEEVIHAKITKLLNALHMASQESKIVDLTLAFKCLTADVVMEYCYQRNFGALDATDFHFKIIEDMEGLFGTASYTWYFPNLFNLLCRILEHAPVSVTKVVAKPLAASFEIYKVMHFTTFDAPRLSGLQGLSRTNRDSAENDSESVGAVHFPDSASS</sequence>
<dbReference type="Pfam" id="PF00067">
    <property type="entry name" value="p450"/>
    <property type="match status" value="1"/>
</dbReference>
<keyword evidence="3" id="KW-1185">Reference proteome</keyword>
<dbReference type="InterPro" id="IPR036396">
    <property type="entry name" value="Cyt_P450_sf"/>
</dbReference>
<feature type="region of interest" description="Disordered" evidence="1">
    <location>
        <begin position="187"/>
        <end position="213"/>
    </location>
</feature>
<dbReference type="EMBL" id="JAVRRF010000008">
    <property type="protein sequence ID" value="KAK5062110.1"/>
    <property type="molecule type" value="Genomic_DNA"/>
</dbReference>
<dbReference type="Gene3D" id="1.10.630.10">
    <property type="entry name" value="Cytochrome P450"/>
    <property type="match status" value="1"/>
</dbReference>
<evidence type="ECO:0000313" key="3">
    <source>
        <dbReference type="Proteomes" id="UP001345691"/>
    </source>
</evidence>
<proteinExistence type="predicted"/>